<organism evidence="1 2">
    <name type="scientific">Trichlorobacter ammonificans</name>
    <dbReference type="NCBI Taxonomy" id="2916410"/>
    <lineage>
        <taxon>Bacteria</taxon>
        <taxon>Pseudomonadati</taxon>
        <taxon>Thermodesulfobacteriota</taxon>
        <taxon>Desulfuromonadia</taxon>
        <taxon>Geobacterales</taxon>
        <taxon>Geobacteraceae</taxon>
        <taxon>Trichlorobacter</taxon>
    </lineage>
</organism>
<dbReference type="Proteomes" id="UP001295463">
    <property type="component" value="Chromosome"/>
</dbReference>
<sequence length="51" mass="6122">MLGQNFQNYQKLLKYTLKQLTVSSTILEILWHMETFILQEIQSKKLSFCQN</sequence>
<evidence type="ECO:0000313" key="2">
    <source>
        <dbReference type="Proteomes" id="UP001295463"/>
    </source>
</evidence>
<protein>
    <submittedName>
        <fullName evidence="1">Uncharacterized protein</fullName>
    </submittedName>
</protein>
<dbReference type="EMBL" id="OW150024">
    <property type="protein sequence ID" value="CAH2032196.1"/>
    <property type="molecule type" value="Genomic_DNA"/>
</dbReference>
<keyword evidence="2" id="KW-1185">Reference proteome</keyword>
<gene>
    <name evidence="1" type="ORF">GEAMG1_2360</name>
</gene>
<accession>A0ABN8HKT6</accession>
<evidence type="ECO:0000313" key="1">
    <source>
        <dbReference type="EMBL" id="CAH2032196.1"/>
    </source>
</evidence>
<name>A0ABN8HKT6_9BACT</name>
<reference evidence="1 2" key="1">
    <citation type="submission" date="2022-03" db="EMBL/GenBank/DDBJ databases">
        <authorList>
            <person name="Koch H."/>
        </authorList>
    </citation>
    <scope>NUCLEOTIDE SEQUENCE [LARGE SCALE GENOMIC DNA]</scope>
    <source>
        <strain evidence="1 2">G1</strain>
    </source>
</reference>
<proteinExistence type="predicted"/>